<dbReference type="CDD" id="cd17906">
    <property type="entry name" value="CheX"/>
    <property type="match status" value="1"/>
</dbReference>
<evidence type="ECO:0000259" key="2">
    <source>
        <dbReference type="Pfam" id="PF13690"/>
    </source>
</evidence>
<dbReference type="PANTHER" id="PTHR39452:SF1">
    <property type="entry name" value="CHEY-P PHOSPHATASE CHEX"/>
    <property type="match status" value="1"/>
</dbReference>
<dbReference type="GO" id="GO:0016787">
    <property type="term" value="F:hydrolase activity"/>
    <property type="evidence" value="ECO:0007669"/>
    <property type="project" value="UniProtKB-KW"/>
</dbReference>
<feature type="domain" description="Chemotaxis phosphatase CheX-like" evidence="2">
    <location>
        <begin position="42"/>
        <end position="139"/>
    </location>
</feature>
<dbReference type="InterPro" id="IPR028976">
    <property type="entry name" value="CheC-like_sf"/>
</dbReference>
<keyword evidence="1" id="KW-0145">Chemotaxis</keyword>
<dbReference type="SUPFAM" id="SSF103039">
    <property type="entry name" value="CheC-like"/>
    <property type="match status" value="1"/>
</dbReference>
<dbReference type="EMBL" id="CAADRM010000106">
    <property type="protein sequence ID" value="VFU15547.1"/>
    <property type="molecule type" value="Genomic_DNA"/>
</dbReference>
<accession>A0A485M3I7</accession>
<dbReference type="GO" id="GO:0006935">
    <property type="term" value="P:chemotaxis"/>
    <property type="evidence" value="ECO:0007669"/>
    <property type="project" value="UniProtKB-KW"/>
</dbReference>
<proteinExistence type="predicted"/>
<evidence type="ECO:0000313" key="3">
    <source>
        <dbReference type="EMBL" id="VFU15547.1"/>
    </source>
</evidence>
<dbReference type="PANTHER" id="PTHR39452">
    <property type="entry name" value="CHEY-P PHOSPHATASE CHEX"/>
    <property type="match status" value="1"/>
</dbReference>
<dbReference type="InterPro" id="IPR038756">
    <property type="entry name" value="CheX-like"/>
</dbReference>
<sequence>MDVNLVNPFIEATLHVLSSMAFVKARAGKPFLKKDNIAHGDVTGIVGLIGEARGTISVSFTEECILSIVSSMFGEEVTQINDEVKDAVGEILNIVSGQARQKLETRGRIIKGAIPTVISGKNHSITHITKQSIVAVPFETDNGTFTIEICIEDQ</sequence>
<dbReference type="Pfam" id="PF13690">
    <property type="entry name" value="CheX"/>
    <property type="match status" value="1"/>
</dbReference>
<reference evidence="3" key="1">
    <citation type="submission" date="2019-03" db="EMBL/GenBank/DDBJ databases">
        <authorList>
            <person name="Hao L."/>
        </authorList>
    </citation>
    <scope>NUCLEOTIDE SEQUENCE</scope>
</reference>
<dbReference type="InterPro" id="IPR028051">
    <property type="entry name" value="CheX-like_dom"/>
</dbReference>
<organism evidence="3">
    <name type="scientific">anaerobic digester metagenome</name>
    <dbReference type="NCBI Taxonomy" id="1263854"/>
    <lineage>
        <taxon>unclassified sequences</taxon>
        <taxon>metagenomes</taxon>
        <taxon>ecological metagenomes</taxon>
    </lineage>
</organism>
<dbReference type="AlphaFoldDB" id="A0A485M3I7"/>
<gene>
    <name evidence="3" type="primary">cheX</name>
    <name evidence="3" type="ORF">SCFA_420022</name>
</gene>
<evidence type="ECO:0000256" key="1">
    <source>
        <dbReference type="ARBA" id="ARBA00022500"/>
    </source>
</evidence>
<name>A0A485M3I7_9ZZZZ</name>
<dbReference type="Gene3D" id="3.40.1550.10">
    <property type="entry name" value="CheC-like"/>
    <property type="match status" value="1"/>
</dbReference>
<protein>
    <submittedName>
        <fullName evidence="3">CheY-P phosphatase CheX</fullName>
        <ecNumber evidence="3">3.-.-.-</ecNumber>
    </submittedName>
</protein>
<keyword evidence="3" id="KW-0378">Hydrolase</keyword>
<dbReference type="EC" id="3.-.-.-" evidence="3"/>